<keyword evidence="7" id="KW-0804">Transcription</keyword>
<protein>
    <recommendedName>
        <fullName evidence="11">SBP-type domain-containing protein</fullName>
    </recommendedName>
</protein>
<feature type="region of interest" description="Disordered" evidence="10">
    <location>
        <begin position="80"/>
        <end position="140"/>
    </location>
</feature>
<evidence type="ECO:0000313" key="12">
    <source>
        <dbReference type="EMBL" id="CAK7345949.1"/>
    </source>
</evidence>
<dbReference type="AlphaFoldDB" id="A0AAV1S7P4"/>
<evidence type="ECO:0000256" key="7">
    <source>
        <dbReference type="ARBA" id="ARBA00023163"/>
    </source>
</evidence>
<evidence type="ECO:0000256" key="8">
    <source>
        <dbReference type="ARBA" id="ARBA00023242"/>
    </source>
</evidence>
<dbReference type="Pfam" id="PF26102">
    <property type="entry name" value="Ig_SPL7"/>
    <property type="match status" value="1"/>
</dbReference>
<keyword evidence="13" id="KW-1185">Reference proteome</keyword>
<keyword evidence="5" id="KW-0805">Transcription regulation</keyword>
<dbReference type="PANTHER" id="PTHR31251">
    <property type="entry name" value="SQUAMOSA PROMOTER-BINDING-LIKE PROTEIN 4"/>
    <property type="match status" value="1"/>
</dbReference>
<feature type="region of interest" description="Disordered" evidence="10">
    <location>
        <begin position="506"/>
        <end position="537"/>
    </location>
</feature>
<dbReference type="Pfam" id="PF03110">
    <property type="entry name" value="SBP"/>
    <property type="match status" value="1"/>
</dbReference>
<evidence type="ECO:0000256" key="1">
    <source>
        <dbReference type="ARBA" id="ARBA00004123"/>
    </source>
</evidence>
<evidence type="ECO:0000313" key="13">
    <source>
        <dbReference type="Proteomes" id="UP001314170"/>
    </source>
</evidence>
<sequence length="1072" mass="118741">MEEVGAQVAAPVFIHQALSSRYCDLSSMAKKRDLSYQTPNFQLQQQHFLQTSREKNWNSKAWDWDSVGFVAKPSDAAETLRLGTASREPKKKDESDFKTKSNSANEDDGLGLNLGGSLTSVDEPVSRPNKRVRSGSPGNGSYPMCQVDNCKEDLTSAKDYHRRHKVCEVHSKATKALVGKQMQRFCQQCSRFHPLTEFDEGKRSCRRRLAGHNRRRRKTQPEDVTSRLLLPGNRDINSNGNLDIVNLLTALARSQGRNEDKGTNCAAVPDKDQLIHILSKINSLPLPMDLAAKLSNIASLNGKNADQPSSAHQNRLQGTASSSSTMDLLTVLSATLATSAPDALAILSQRSSQSSDSEKSKLTGPTQVTGPNLQKRSNVEFPSVGGERISHCYESPVEDSDYQIQESRPNLPLQLFSSSPENDSPLKLASSRKYFSSDSSNPIEERSPSSSPPVVQKLFPLQSTAETMKSEKMSISREVNANVEGSRSHGCVLPFELFRGPNREPDHGSFQSFPYQGGYTSSSGSDHSPSSQNSDSQDRTGRIIFKLFDKDPSHFPGTLRAQVYNWLSNSPSEMESYIRPGCVVLSVYLSMSPAAWERLERNLLQLVDSLVQDSDSDLWRSGRFLLNTGRELASHKDGKVRLCKSWRTWSSPELISVSPVAVVGGQETSLQLKGRNLTNPGTKIHCTYMGGYTTKEITCSTSPRSIYDEINVGSFKIHGPSPSILGRCFIEVENGFKGNSFPVIIADAPICKELRLLESEFDEKAKVGDIVSEEQARDLGRPSSREEVLHYLNELGWLFQRNRVPAMLEVPDYSLGRFKFLLIFSVERDYCVLVKTILDMLVERNMCRDELSKESSEMLSEVQLLSRSVKRRCRKMADLLIHYFITSHDNSSRTYIFPPNVGGPGGITPLHLAACASGSDSLVDALTNDPHEIGLSCWNSLLDANSQSPYAYAVMTKNHSYNLLVARKLADKRNGQVSVTIGNEIEQPAMEQEHGAISQFQQGRKSCAKCAIVAAKFHKRVPGSQGLLQRPYVHSMLAIAAVCVCVCLFFRGAPDIGLVAPFKWENLDYGTI</sequence>
<keyword evidence="8" id="KW-0539">Nucleus</keyword>
<evidence type="ECO:0000256" key="6">
    <source>
        <dbReference type="ARBA" id="ARBA00023125"/>
    </source>
</evidence>
<dbReference type="Gene3D" id="4.10.1100.10">
    <property type="entry name" value="Transcription factor, SBP-box domain"/>
    <property type="match status" value="1"/>
</dbReference>
<dbReference type="GO" id="GO:0003677">
    <property type="term" value="F:DNA binding"/>
    <property type="evidence" value="ECO:0007669"/>
    <property type="project" value="UniProtKB-KW"/>
</dbReference>
<reference evidence="12 13" key="1">
    <citation type="submission" date="2024-01" db="EMBL/GenBank/DDBJ databases">
        <authorList>
            <person name="Waweru B."/>
        </authorList>
    </citation>
    <scope>NUCLEOTIDE SEQUENCE [LARGE SCALE GENOMIC DNA]</scope>
</reference>
<keyword evidence="3 9" id="KW-0863">Zinc-finger</keyword>
<comment type="caution">
    <text evidence="12">The sequence shown here is derived from an EMBL/GenBank/DDBJ whole genome shotgun (WGS) entry which is preliminary data.</text>
</comment>
<feature type="compositionally biased region" description="Polar residues" evidence="10">
    <location>
        <begin position="363"/>
        <end position="376"/>
    </location>
</feature>
<feature type="region of interest" description="Disordered" evidence="10">
    <location>
        <begin position="413"/>
        <end position="456"/>
    </location>
</feature>
<dbReference type="InterPro" id="IPR004333">
    <property type="entry name" value="SBP_dom"/>
</dbReference>
<feature type="region of interest" description="Disordered" evidence="10">
    <location>
        <begin position="348"/>
        <end position="380"/>
    </location>
</feature>
<dbReference type="Proteomes" id="UP001314170">
    <property type="component" value="Unassembled WGS sequence"/>
</dbReference>
<evidence type="ECO:0000256" key="10">
    <source>
        <dbReference type="SAM" id="MobiDB-lite"/>
    </source>
</evidence>
<dbReference type="SUPFAM" id="SSF103612">
    <property type="entry name" value="SBT domain"/>
    <property type="match status" value="1"/>
</dbReference>
<keyword evidence="4" id="KW-0862">Zinc</keyword>
<dbReference type="GO" id="GO:0008270">
    <property type="term" value="F:zinc ion binding"/>
    <property type="evidence" value="ECO:0007669"/>
    <property type="project" value="UniProtKB-KW"/>
</dbReference>
<dbReference type="InterPro" id="IPR044817">
    <property type="entry name" value="SBP-like"/>
</dbReference>
<dbReference type="InterPro" id="IPR036893">
    <property type="entry name" value="SBP_sf"/>
</dbReference>
<keyword evidence="6" id="KW-0238">DNA-binding</keyword>
<gene>
    <name evidence="12" type="ORF">DCAF_LOCUS18612</name>
</gene>
<feature type="compositionally biased region" description="Basic and acidic residues" evidence="10">
    <location>
        <begin position="87"/>
        <end position="99"/>
    </location>
</feature>
<accession>A0AAV1S7P4</accession>
<evidence type="ECO:0000259" key="11">
    <source>
        <dbReference type="PROSITE" id="PS51141"/>
    </source>
</evidence>
<dbReference type="EMBL" id="CAWUPB010001173">
    <property type="protein sequence ID" value="CAK7345949.1"/>
    <property type="molecule type" value="Genomic_DNA"/>
</dbReference>
<organism evidence="12 13">
    <name type="scientific">Dovyalis caffra</name>
    <dbReference type="NCBI Taxonomy" id="77055"/>
    <lineage>
        <taxon>Eukaryota</taxon>
        <taxon>Viridiplantae</taxon>
        <taxon>Streptophyta</taxon>
        <taxon>Embryophyta</taxon>
        <taxon>Tracheophyta</taxon>
        <taxon>Spermatophyta</taxon>
        <taxon>Magnoliopsida</taxon>
        <taxon>eudicotyledons</taxon>
        <taxon>Gunneridae</taxon>
        <taxon>Pentapetalae</taxon>
        <taxon>rosids</taxon>
        <taxon>fabids</taxon>
        <taxon>Malpighiales</taxon>
        <taxon>Salicaceae</taxon>
        <taxon>Flacourtieae</taxon>
        <taxon>Dovyalis</taxon>
    </lineage>
</organism>
<proteinExistence type="predicted"/>
<feature type="domain" description="SBP-type" evidence="11">
    <location>
        <begin position="142"/>
        <end position="219"/>
    </location>
</feature>
<feature type="compositionally biased region" description="Low complexity" evidence="10">
    <location>
        <begin position="521"/>
        <end position="535"/>
    </location>
</feature>
<dbReference type="PROSITE" id="PS51141">
    <property type="entry name" value="ZF_SBP"/>
    <property type="match status" value="1"/>
</dbReference>
<evidence type="ECO:0000256" key="3">
    <source>
        <dbReference type="ARBA" id="ARBA00022771"/>
    </source>
</evidence>
<evidence type="ECO:0000256" key="4">
    <source>
        <dbReference type="ARBA" id="ARBA00022833"/>
    </source>
</evidence>
<dbReference type="PANTHER" id="PTHR31251:SF110">
    <property type="entry name" value="SQUAMOSA PROMOTER-BINDING-LIKE PROTEIN 14"/>
    <property type="match status" value="1"/>
</dbReference>
<dbReference type="GO" id="GO:0005634">
    <property type="term" value="C:nucleus"/>
    <property type="evidence" value="ECO:0007669"/>
    <property type="project" value="UniProtKB-SubCell"/>
</dbReference>
<name>A0AAV1S7P4_9ROSI</name>
<evidence type="ECO:0000256" key="9">
    <source>
        <dbReference type="PROSITE-ProRule" id="PRU00470"/>
    </source>
</evidence>
<comment type="subcellular location">
    <subcellularLocation>
        <location evidence="1">Nucleus</location>
    </subcellularLocation>
</comment>
<evidence type="ECO:0000256" key="5">
    <source>
        <dbReference type="ARBA" id="ARBA00023015"/>
    </source>
</evidence>
<evidence type="ECO:0000256" key="2">
    <source>
        <dbReference type="ARBA" id="ARBA00022723"/>
    </source>
</evidence>
<dbReference type="FunFam" id="4.10.1100.10:FF:000001">
    <property type="entry name" value="Squamosa promoter-binding-like protein 14"/>
    <property type="match status" value="1"/>
</dbReference>
<keyword evidence="2" id="KW-0479">Metal-binding</keyword>
<feature type="compositionally biased region" description="Polar residues" evidence="10">
    <location>
        <begin position="509"/>
        <end position="520"/>
    </location>
</feature>